<comment type="subunit">
    <text evidence="11">Heterodimer of a small subunit (PriS) and a large subunit (PriL).</text>
</comment>
<dbReference type="eggNOG" id="arCOG04110">
    <property type="taxonomic scope" value="Archaea"/>
</dbReference>
<feature type="active site" evidence="11">
    <location>
        <position position="92"/>
    </location>
</feature>
<dbReference type="GO" id="GO:0006269">
    <property type="term" value="P:DNA replication, synthesis of primer"/>
    <property type="evidence" value="ECO:0007669"/>
    <property type="project" value="UniProtKB-UniRule"/>
</dbReference>
<sequence>MAMKFLEALFRNYYRNAQLDVPEIERREVGYLTMDGAMVRHKSFRSLEDLRSFCVDRPPLGLYYSAALYERPDEKDMDAKGWLGADLVFDIDGDHLDTPNCRGMELLNYGCLEDAKEEALKLLDALRNELGLEGLPVYSGHRGFHVHVRAEEVRGLDAGERRRLVDFLVGRNLDLSKFEARVGRRAVKLYVEEPVGSLARLMRGLDDGSYSIRIDEVVTADVHRLIRAPGSLNNKTGFIALPLSYSDLDRDAETIVERALAFKKGEILIRLKEPVEEVLGVEIGREEAVVPTYIAVYLHLQGRAEIQAEAGRDVRGRRRGRGG</sequence>
<evidence type="ECO:0000256" key="3">
    <source>
        <dbReference type="ARBA" id="ARBA00022515"/>
    </source>
</evidence>
<dbReference type="Pfam" id="PF01896">
    <property type="entry name" value="DNA_primase_S"/>
    <property type="match status" value="1"/>
</dbReference>
<gene>
    <name evidence="11" type="primary">priS</name>
    <name evidence="14" type="ordered locus">TUZN_0221</name>
</gene>
<dbReference type="GO" id="GO:1990077">
    <property type="term" value="C:primosome complex"/>
    <property type="evidence" value="ECO:0007669"/>
    <property type="project" value="UniProtKB-KW"/>
</dbReference>
<comment type="similarity">
    <text evidence="1 11 12">Belongs to the eukaryotic-type primase small subunit family.</text>
</comment>
<dbReference type="InterPro" id="IPR023639">
    <property type="entry name" value="DNA_primase_ssu_PriS"/>
</dbReference>
<evidence type="ECO:0000256" key="8">
    <source>
        <dbReference type="ARBA" id="ARBA00022842"/>
    </source>
</evidence>
<protein>
    <recommendedName>
        <fullName evidence="11">DNA primase small subunit PriS</fullName>
        <ecNumber evidence="11">2.7.7.-</ecNumber>
    </recommendedName>
</protein>
<keyword evidence="8 11" id="KW-0460">Magnesium</keyword>
<feature type="active site" evidence="11">
    <location>
        <position position="215"/>
    </location>
</feature>
<feature type="active site" evidence="11">
    <location>
        <position position="90"/>
    </location>
</feature>
<dbReference type="GO" id="GO:0003899">
    <property type="term" value="F:DNA-directed RNA polymerase activity"/>
    <property type="evidence" value="ECO:0007669"/>
    <property type="project" value="UniProtKB-UniRule"/>
</dbReference>
<dbReference type="Proteomes" id="UP000008138">
    <property type="component" value="Chromosome"/>
</dbReference>
<dbReference type="HAMAP" id="MF_00700">
    <property type="entry name" value="DNA_primase_sml_arc"/>
    <property type="match status" value="1"/>
</dbReference>
<comment type="cofactor">
    <cofactor evidence="11">
        <name>Mg(2+)</name>
        <dbReference type="ChEBI" id="CHEBI:18420"/>
    </cofactor>
    <cofactor evidence="11">
        <name>Mn(2+)</name>
        <dbReference type="ChEBI" id="CHEBI:29035"/>
    </cofactor>
</comment>
<dbReference type="InterPro" id="IPR002755">
    <property type="entry name" value="DNA_primase_S"/>
</dbReference>
<keyword evidence="4 11" id="KW-0808">Transferase</keyword>
<dbReference type="STRING" id="999630.TUZN_0221"/>
<dbReference type="Gene3D" id="3.90.920.10">
    <property type="entry name" value="DNA primase, PRIM domain"/>
    <property type="match status" value="1"/>
</dbReference>
<dbReference type="GeneID" id="10359769"/>
<evidence type="ECO:0000313" key="14">
    <source>
        <dbReference type="EMBL" id="AEA11720.1"/>
    </source>
</evidence>
<name>F2L1X9_THEU7</name>
<dbReference type="CDD" id="cd04860">
    <property type="entry name" value="AE_Prim_S"/>
    <property type="match status" value="1"/>
</dbReference>
<keyword evidence="10 11" id="KW-0464">Manganese</keyword>
<dbReference type="SUPFAM" id="SSF56747">
    <property type="entry name" value="Prim-pol domain"/>
    <property type="match status" value="1"/>
</dbReference>
<comment type="function">
    <text evidence="11">Catalytic subunit of DNA primase, an RNA polymerase that catalyzes the synthesis of short RNA molecules used as primers for DNA polymerase during DNA replication. The small subunit contains the primase catalytic core and has DNA synthesis activity on its own. Binding to the large subunit stabilizes and modulates the activity, increasing the rate of DNA synthesis while decreasing the length of the DNA fragments, and conferring RNA synthesis capability. The DNA polymerase activity may enable DNA primase to also catalyze primer extension after primer synthesis. May also play a role in DNA repair.</text>
</comment>
<keyword evidence="2 11" id="KW-0240">DNA-directed RNA polymerase</keyword>
<keyword evidence="9 11" id="KW-0804">Transcription</keyword>
<evidence type="ECO:0000256" key="1">
    <source>
        <dbReference type="ARBA" id="ARBA00009762"/>
    </source>
</evidence>
<dbReference type="KEGG" id="tuz:TUZN_0221"/>
<evidence type="ECO:0000256" key="9">
    <source>
        <dbReference type="ARBA" id="ARBA00023163"/>
    </source>
</evidence>
<keyword evidence="7 11" id="KW-0479">Metal-binding</keyword>
<dbReference type="RefSeq" id="WP_013679056.1">
    <property type="nucleotide sequence ID" value="NC_015315.1"/>
</dbReference>
<evidence type="ECO:0000256" key="10">
    <source>
        <dbReference type="ARBA" id="ARBA00023211"/>
    </source>
</evidence>
<dbReference type="AlphaFoldDB" id="F2L1X9"/>
<proteinExistence type="inferred from homology"/>
<dbReference type="InterPro" id="IPR014052">
    <property type="entry name" value="DNA_primase_ssu_euk/arc"/>
</dbReference>
<evidence type="ECO:0000256" key="5">
    <source>
        <dbReference type="ARBA" id="ARBA00022695"/>
    </source>
</evidence>
<dbReference type="EMBL" id="CP002590">
    <property type="protein sequence ID" value="AEA11720.1"/>
    <property type="molecule type" value="Genomic_DNA"/>
</dbReference>
<comment type="function">
    <text evidence="13">RNA polymerase that catalyzes the synthesis of short RNA molecules used as primers for DNA polymerase during DNA replication.</text>
</comment>
<evidence type="ECO:0000256" key="13">
    <source>
        <dbReference type="RuleBase" id="RU004224"/>
    </source>
</evidence>
<organism evidence="14 15">
    <name type="scientific">Thermoproteus uzoniensis (strain 768-20)</name>
    <dbReference type="NCBI Taxonomy" id="999630"/>
    <lineage>
        <taxon>Archaea</taxon>
        <taxon>Thermoproteota</taxon>
        <taxon>Thermoprotei</taxon>
        <taxon>Thermoproteales</taxon>
        <taxon>Thermoproteaceae</taxon>
        <taxon>Thermoproteus</taxon>
    </lineage>
</organism>
<evidence type="ECO:0000256" key="6">
    <source>
        <dbReference type="ARBA" id="ARBA00022705"/>
    </source>
</evidence>
<evidence type="ECO:0000256" key="12">
    <source>
        <dbReference type="RuleBase" id="RU003514"/>
    </source>
</evidence>
<dbReference type="OrthoDB" id="31125at2157"/>
<dbReference type="HOGENOM" id="CLU_056123_0_0_2"/>
<evidence type="ECO:0000256" key="4">
    <source>
        <dbReference type="ARBA" id="ARBA00022679"/>
    </source>
</evidence>
<evidence type="ECO:0000313" key="15">
    <source>
        <dbReference type="Proteomes" id="UP000008138"/>
    </source>
</evidence>
<reference key="2">
    <citation type="submission" date="2011-03" db="EMBL/GenBank/DDBJ databases">
        <title>Complete genome sequence of the thermoacidophilic crenarchaeon Thermoproteus uzoniensis 768-20.</title>
        <authorList>
            <person name="Mardanov A.V."/>
            <person name="Gumerov V.M."/>
            <person name="Beletsky A.V."/>
            <person name="Prokofeva M.I."/>
            <person name="Bonch-Osmolovskaya E.A."/>
            <person name="Ravin N.V."/>
            <person name="Skryabin K.G."/>
        </authorList>
    </citation>
    <scope>NUCLEOTIDE SEQUENCE</scope>
    <source>
        <strain>768-20</strain>
    </source>
</reference>
<keyword evidence="6 11" id="KW-0235">DNA replication</keyword>
<keyword evidence="5 11" id="KW-0548">Nucleotidyltransferase</keyword>
<evidence type="ECO:0000256" key="11">
    <source>
        <dbReference type="HAMAP-Rule" id="MF_00700"/>
    </source>
</evidence>
<reference evidence="14 15" key="1">
    <citation type="journal article" date="2011" name="J. Bacteriol.">
        <title>Complete genome sequence of the thermoacidophilic crenarchaeon Thermoproteus uzoniensis 768-20.</title>
        <authorList>
            <person name="Mardanov A.V."/>
            <person name="Gumerov V.M."/>
            <person name="Beletsky A.V."/>
            <person name="Prokofeva M.I."/>
            <person name="Bonch-Osmolovskaya E.A."/>
            <person name="Ravin N.V."/>
            <person name="Skryabin K.G."/>
        </authorList>
    </citation>
    <scope>NUCLEOTIDE SEQUENCE [LARGE SCALE GENOMIC DNA]</scope>
    <source>
        <strain evidence="14 15">768-20</strain>
    </source>
</reference>
<accession>F2L1X9</accession>
<dbReference type="PANTHER" id="PTHR10536">
    <property type="entry name" value="DNA PRIMASE SMALL SUBUNIT"/>
    <property type="match status" value="1"/>
</dbReference>
<dbReference type="GO" id="GO:0046872">
    <property type="term" value="F:metal ion binding"/>
    <property type="evidence" value="ECO:0007669"/>
    <property type="project" value="UniProtKB-KW"/>
</dbReference>
<dbReference type="GO" id="GO:0000428">
    <property type="term" value="C:DNA-directed RNA polymerase complex"/>
    <property type="evidence" value="ECO:0007669"/>
    <property type="project" value="UniProtKB-KW"/>
</dbReference>
<evidence type="ECO:0000256" key="2">
    <source>
        <dbReference type="ARBA" id="ARBA00022478"/>
    </source>
</evidence>
<keyword evidence="15" id="KW-1185">Reference proteome</keyword>
<dbReference type="EC" id="2.7.7.-" evidence="11"/>
<evidence type="ECO:0000256" key="7">
    <source>
        <dbReference type="ARBA" id="ARBA00022723"/>
    </source>
</evidence>
<keyword evidence="3 11" id="KW-0639">Primosome</keyword>